<gene>
    <name evidence="1" type="ORF">I7V27_15555</name>
</gene>
<protein>
    <submittedName>
        <fullName evidence="1">DUF3289 family protein</fullName>
    </submittedName>
</protein>
<dbReference type="EMBL" id="JAENMS010000008">
    <property type="protein sequence ID" value="MBL5935854.1"/>
    <property type="molecule type" value="Genomic_DNA"/>
</dbReference>
<dbReference type="Proteomes" id="UP000653275">
    <property type="component" value="Unassembled WGS sequence"/>
</dbReference>
<dbReference type="AlphaFoldDB" id="A0AAP2AEU1"/>
<comment type="caution">
    <text evidence="1">The sequence shown here is derived from an EMBL/GenBank/DDBJ whole genome shotgun (WGS) entry which is preliminary data.</text>
</comment>
<evidence type="ECO:0000313" key="2">
    <source>
        <dbReference type="Proteomes" id="UP000653275"/>
    </source>
</evidence>
<dbReference type="Pfam" id="PF11692">
    <property type="entry name" value="DUF3289"/>
    <property type="match status" value="1"/>
</dbReference>
<reference evidence="1" key="1">
    <citation type="submission" date="2020-12" db="EMBL/GenBank/DDBJ databases">
        <title>Draft genome sequence of Enterobacter spp., Lelliottia spp. and Serratia spp. isolated from drinking water reservoirs and lakes.</title>
        <authorList>
            <person name="Reitter C."/>
            <person name="Neuhaus K."/>
            <person name="Huegler M."/>
        </authorList>
    </citation>
    <scope>NUCLEOTIDE SEQUENCE</scope>
    <source>
        <strain evidence="1">TZW15</strain>
    </source>
</reference>
<organism evidence="1 2">
    <name type="scientific">Lelliottia amnigena</name>
    <name type="common">Enterobacter amnigenus</name>
    <dbReference type="NCBI Taxonomy" id="61646"/>
    <lineage>
        <taxon>Bacteria</taxon>
        <taxon>Pseudomonadati</taxon>
        <taxon>Pseudomonadota</taxon>
        <taxon>Gammaproteobacteria</taxon>
        <taxon>Enterobacterales</taxon>
        <taxon>Enterobacteriaceae</taxon>
        <taxon>Lelliottia</taxon>
    </lineage>
</organism>
<dbReference type="InterPro" id="IPR017483">
    <property type="entry name" value="CHP03034"/>
</dbReference>
<proteinExistence type="predicted"/>
<evidence type="ECO:0000313" key="1">
    <source>
        <dbReference type="EMBL" id="MBL5935854.1"/>
    </source>
</evidence>
<accession>A0AAP2AEU1</accession>
<sequence length="44" mass="5385">MGRPKNKTLRIFRIFLLQRYNQFGYKPFITNMETTVIIHGRRND</sequence>
<name>A0AAP2AEU1_LELAM</name>